<dbReference type="EMBL" id="CP040077">
    <property type="protein sequence ID" value="QCP47869.1"/>
    <property type="molecule type" value="Genomic_DNA"/>
</dbReference>
<dbReference type="KEGG" id="tvl:FAZ95_00915"/>
<gene>
    <name evidence="2" type="ORF">FAZ95_00915</name>
</gene>
<evidence type="ECO:0000313" key="3">
    <source>
        <dbReference type="Proteomes" id="UP000298656"/>
    </source>
</evidence>
<dbReference type="InterPro" id="IPR046909">
    <property type="entry name" value="cREC_REC"/>
</dbReference>
<reference evidence="2 3" key="1">
    <citation type="submission" date="2019-05" db="EMBL/GenBank/DDBJ databases">
        <title>Burkholderia sp. DHOD12, isolated from subtropical forest soil.</title>
        <authorList>
            <person name="Gao Z.-H."/>
            <person name="Qiu L.-H."/>
        </authorList>
    </citation>
    <scope>NUCLEOTIDE SEQUENCE [LARGE SCALE GENOMIC DNA]</scope>
    <source>
        <strain evidence="2 3">DHOD12</strain>
    </source>
</reference>
<dbReference type="Pfam" id="PF20274">
    <property type="entry name" value="cREC_REC"/>
    <property type="match status" value="1"/>
</dbReference>
<dbReference type="AlphaFoldDB" id="A0A4P8IPN8"/>
<dbReference type="OrthoDB" id="5124760at2"/>
<sequence>MTNDCYQLFIDDLRDPVSSSWVIARTSAEAVAMLETRGCPCEISFDDDLWGDDTAMVVVKRPIEIDLDAAGRFIPANFAFSVHNANPLGRENIEGLLRSYLHHRAHQGPG</sequence>
<proteinExistence type="predicted"/>
<evidence type="ECO:0000313" key="2">
    <source>
        <dbReference type="EMBL" id="QCP47869.1"/>
    </source>
</evidence>
<organism evidence="2 3">
    <name type="scientific">Trinickia violacea</name>
    <dbReference type="NCBI Taxonomy" id="2571746"/>
    <lineage>
        <taxon>Bacteria</taxon>
        <taxon>Pseudomonadati</taxon>
        <taxon>Pseudomonadota</taxon>
        <taxon>Betaproteobacteria</taxon>
        <taxon>Burkholderiales</taxon>
        <taxon>Burkholderiaceae</taxon>
        <taxon>Trinickia</taxon>
    </lineage>
</organism>
<accession>A0A4P8IPN8</accession>
<feature type="domain" description="Cyclic-phosphate processing Receiver" evidence="1">
    <location>
        <begin position="7"/>
        <end position="98"/>
    </location>
</feature>
<dbReference type="Proteomes" id="UP000298656">
    <property type="component" value="Chromosome 1"/>
</dbReference>
<name>A0A4P8IPN8_9BURK</name>
<keyword evidence="3" id="KW-1185">Reference proteome</keyword>
<protein>
    <recommendedName>
        <fullName evidence="1">Cyclic-phosphate processing Receiver domain-containing protein</fullName>
    </recommendedName>
</protein>
<dbReference type="RefSeq" id="WP_137330711.1">
    <property type="nucleotide sequence ID" value="NZ_CP040077.1"/>
</dbReference>
<evidence type="ECO:0000259" key="1">
    <source>
        <dbReference type="Pfam" id="PF20274"/>
    </source>
</evidence>